<dbReference type="PANTHER" id="PTHR45934">
    <property type="entry name" value="FAD/NAD(P)-BINDING OXIDOREDUCTASE FAMILY PROTEIN"/>
    <property type="match status" value="1"/>
</dbReference>
<evidence type="ECO:0000256" key="1">
    <source>
        <dbReference type="ARBA" id="ARBA00023002"/>
    </source>
</evidence>
<dbReference type="InterPro" id="IPR002938">
    <property type="entry name" value="FAD-bd"/>
</dbReference>
<dbReference type="AlphaFoldDB" id="A0AAW2U5F9"/>
<reference evidence="5" key="1">
    <citation type="submission" date="2020-06" db="EMBL/GenBank/DDBJ databases">
        <authorList>
            <person name="Li T."/>
            <person name="Hu X."/>
            <person name="Zhang T."/>
            <person name="Song X."/>
            <person name="Zhang H."/>
            <person name="Dai N."/>
            <person name="Sheng W."/>
            <person name="Hou X."/>
            <person name="Wei L."/>
        </authorList>
    </citation>
    <scope>NUCLEOTIDE SEQUENCE</scope>
    <source>
        <strain evidence="5">G02</strain>
        <tissue evidence="5">Leaf</tissue>
    </source>
</reference>
<evidence type="ECO:0000256" key="3">
    <source>
        <dbReference type="ARBA" id="ARBA00024018"/>
    </source>
</evidence>
<dbReference type="PANTHER" id="PTHR45934:SF20">
    <property type="entry name" value="MONOOXYGENASE 2-RELATED"/>
    <property type="match status" value="1"/>
</dbReference>
<evidence type="ECO:0000313" key="5">
    <source>
        <dbReference type="EMBL" id="KAL0412374.1"/>
    </source>
</evidence>
<comment type="caution">
    <text evidence="5">The sequence shown here is derived from an EMBL/GenBank/DDBJ whole genome shotgun (WGS) entry which is preliminary data.</text>
</comment>
<dbReference type="SUPFAM" id="SSF51905">
    <property type="entry name" value="FAD/NAD(P)-binding domain"/>
    <property type="match status" value="1"/>
</dbReference>
<gene>
    <name evidence="5" type="ORF">Sradi_1439100</name>
</gene>
<reference evidence="5" key="2">
    <citation type="journal article" date="2024" name="Plant">
        <title>Genomic evolution and insights into agronomic trait innovations of Sesamum species.</title>
        <authorList>
            <person name="Miao H."/>
            <person name="Wang L."/>
            <person name="Qu L."/>
            <person name="Liu H."/>
            <person name="Sun Y."/>
            <person name="Le M."/>
            <person name="Wang Q."/>
            <person name="Wei S."/>
            <person name="Zheng Y."/>
            <person name="Lin W."/>
            <person name="Duan Y."/>
            <person name="Cao H."/>
            <person name="Xiong S."/>
            <person name="Wang X."/>
            <person name="Wei L."/>
            <person name="Li C."/>
            <person name="Ma Q."/>
            <person name="Ju M."/>
            <person name="Zhao R."/>
            <person name="Li G."/>
            <person name="Mu C."/>
            <person name="Tian Q."/>
            <person name="Mei H."/>
            <person name="Zhang T."/>
            <person name="Gao T."/>
            <person name="Zhang H."/>
        </authorList>
    </citation>
    <scope>NUCLEOTIDE SEQUENCE</scope>
    <source>
        <strain evidence="5">G02</strain>
    </source>
</reference>
<dbReference type="InterPro" id="IPR036188">
    <property type="entry name" value="FAD/NAD-bd_sf"/>
</dbReference>
<protein>
    <submittedName>
        <fullName evidence="5">Monooxygenase 2</fullName>
    </submittedName>
</protein>
<name>A0AAW2U5F9_SESRA</name>
<feature type="domain" description="FAD-binding" evidence="4">
    <location>
        <begin position="7"/>
        <end position="354"/>
    </location>
</feature>
<evidence type="ECO:0000256" key="2">
    <source>
        <dbReference type="ARBA" id="ARBA00023033"/>
    </source>
</evidence>
<evidence type="ECO:0000259" key="4">
    <source>
        <dbReference type="Pfam" id="PF01494"/>
    </source>
</evidence>
<organism evidence="5">
    <name type="scientific">Sesamum radiatum</name>
    <name type="common">Black benniseed</name>
    <dbReference type="NCBI Taxonomy" id="300843"/>
    <lineage>
        <taxon>Eukaryota</taxon>
        <taxon>Viridiplantae</taxon>
        <taxon>Streptophyta</taxon>
        <taxon>Embryophyta</taxon>
        <taxon>Tracheophyta</taxon>
        <taxon>Spermatophyta</taxon>
        <taxon>Magnoliopsida</taxon>
        <taxon>eudicotyledons</taxon>
        <taxon>Gunneridae</taxon>
        <taxon>Pentapetalae</taxon>
        <taxon>asterids</taxon>
        <taxon>lamiids</taxon>
        <taxon>Lamiales</taxon>
        <taxon>Pedaliaceae</taxon>
        <taxon>Sesamum</taxon>
    </lineage>
</organism>
<dbReference type="PRINTS" id="PR00420">
    <property type="entry name" value="RNGMNOXGNASE"/>
</dbReference>
<dbReference type="GO" id="GO:0004497">
    <property type="term" value="F:monooxygenase activity"/>
    <property type="evidence" value="ECO:0007669"/>
    <property type="project" value="UniProtKB-KW"/>
</dbReference>
<dbReference type="Pfam" id="PF01494">
    <property type="entry name" value="FAD_binding_3"/>
    <property type="match status" value="1"/>
</dbReference>
<dbReference type="GO" id="GO:0071949">
    <property type="term" value="F:FAD binding"/>
    <property type="evidence" value="ECO:0007669"/>
    <property type="project" value="InterPro"/>
</dbReference>
<dbReference type="Gene3D" id="3.50.50.60">
    <property type="entry name" value="FAD/NAD(P)-binding domain"/>
    <property type="match status" value="1"/>
</dbReference>
<dbReference type="EMBL" id="JACGWJ010000006">
    <property type="protein sequence ID" value="KAL0412374.1"/>
    <property type="molecule type" value="Genomic_DNA"/>
</dbReference>
<comment type="similarity">
    <text evidence="3">Belongs to the 3-hydroxybenzoate 6-hydroxylase family.</text>
</comment>
<dbReference type="InterPro" id="IPR044560">
    <property type="entry name" value="MOase"/>
</dbReference>
<keyword evidence="1" id="KW-0560">Oxidoreductase</keyword>
<accession>A0AAW2U5F9</accession>
<keyword evidence="2 5" id="KW-0503">Monooxygenase</keyword>
<sequence length="409" mass="45199">MEKSVEDVVIVGAGIAGLATALGLHRLGIRSLVLESGDSLRTSGFALGIWTNGWRALDALGVGDILRSNHKQLTGITTTSVISGLTTSQLPFTAIHSWGRDDHDLRAVNRKMLLETLESELPKGTIRFSSKVVSIETDHHHHFNSIHLADGTVLQSKVLIGCDGVNSVVARFLGFSKPSFAGRSGVRGLVDFENGHGFEPKFMQFFGKGIRYGVIPCDDRTVYWFFAFSPSPQEREVEDDPTKLKQFILSKLGKVSDNIRAVLKKTQVQNMVCSQLRFRPPWELLWGNISKDNVCVAGDALHPMTPDLGQGGCVALEDSIVLARVLAEALKEKASEKEHERIQKGLEKYARERRWRSIDLISTSYMVGFMQQSDGVMMNFVRDKIMAKFMAGMLLKKAGFDCGKLTVSS</sequence>
<proteinExistence type="inferred from homology"/>